<feature type="transmembrane region" description="Helical" evidence="7">
    <location>
        <begin position="206"/>
        <end position="224"/>
    </location>
</feature>
<protein>
    <submittedName>
        <fullName evidence="9">DsbD-like thiol:disulfide interchange protein</fullName>
    </submittedName>
</protein>
<dbReference type="Pfam" id="PF02683">
    <property type="entry name" value="DsbD_TM"/>
    <property type="match status" value="1"/>
</dbReference>
<dbReference type="SUPFAM" id="SSF52833">
    <property type="entry name" value="Thioredoxin-like"/>
    <property type="match status" value="1"/>
</dbReference>
<dbReference type="AlphaFoldDB" id="A0A5B8XI58"/>
<feature type="transmembrane region" description="Helical" evidence="7">
    <location>
        <begin position="47"/>
        <end position="75"/>
    </location>
</feature>
<evidence type="ECO:0000256" key="2">
    <source>
        <dbReference type="ARBA" id="ARBA00022692"/>
    </source>
</evidence>
<dbReference type="PANTHER" id="PTHR32234">
    <property type="entry name" value="THIOL:DISULFIDE INTERCHANGE PROTEIN DSBD"/>
    <property type="match status" value="1"/>
</dbReference>
<evidence type="ECO:0000256" key="7">
    <source>
        <dbReference type="SAM" id="Phobius"/>
    </source>
</evidence>
<dbReference type="PANTHER" id="PTHR32234:SF0">
    <property type="entry name" value="THIOL:DISULFIDE INTERCHANGE PROTEIN DSBD"/>
    <property type="match status" value="1"/>
</dbReference>
<feature type="transmembrane region" description="Helical" evidence="7">
    <location>
        <begin position="125"/>
        <end position="149"/>
    </location>
</feature>
<evidence type="ECO:0000313" key="9">
    <source>
        <dbReference type="EMBL" id="QED23711.1"/>
    </source>
</evidence>
<feature type="transmembrane region" description="Helical" evidence="7">
    <location>
        <begin position="270"/>
        <end position="287"/>
    </location>
</feature>
<evidence type="ECO:0000256" key="5">
    <source>
        <dbReference type="ARBA" id="ARBA00023136"/>
    </source>
</evidence>
<dbReference type="GO" id="GO:0017004">
    <property type="term" value="P:cytochrome complex assembly"/>
    <property type="evidence" value="ECO:0007669"/>
    <property type="project" value="UniProtKB-KW"/>
</dbReference>
<dbReference type="GO" id="GO:0016020">
    <property type="term" value="C:membrane"/>
    <property type="evidence" value="ECO:0007669"/>
    <property type="project" value="UniProtKB-SubCell"/>
</dbReference>
<keyword evidence="5 7" id="KW-0472">Membrane</keyword>
<feature type="transmembrane region" description="Helical" evidence="7">
    <location>
        <begin position="96"/>
        <end position="119"/>
    </location>
</feature>
<dbReference type="Proteomes" id="UP000321934">
    <property type="component" value="Chromosome"/>
</dbReference>
<sequence length="444" mass="49588">MRKMKVIFISILMYLGLIVDGFANMCKKSDCIDLASKHSVFEIDGKGISVILGYIFLSFIGGLCLNLMPCVLPILSIKAGMIRKLSRLDDIRVMKANLFGSFCGIMVFFAVIGCVIWYFKSIGRVYLWGGYFQSEISIGLAIIGLFYVFGMSLNQRVYSMKGGSSDKWFFISGVISGVTSTLLSTPCFGPFMGSMVAIAIFEKSIIISWIIILSIGFSLGFPYLMMGLMRDARCILPKSGAWMRYISFMGNMVMFMTMLWLVYLLCKKPYGLLFLPFILVVTSIVFYMAKSSESVIKSIIWLMMGIFVVISGMSIFKGVLEYKYGKIVKPEAIDFNVEKLEKYVFKGKTVMVRFTADWCVTCKIMDVLLFDSDEIGRMIGENDVVYMVADITNGSSKEVEDFMAENKIVGIPAIYIASSSEPGGSVYSGILKKSEMINIIAKNI</sequence>
<dbReference type="InterPro" id="IPR017937">
    <property type="entry name" value="Thioredoxin_CS"/>
</dbReference>
<evidence type="ECO:0000256" key="1">
    <source>
        <dbReference type="ARBA" id="ARBA00004141"/>
    </source>
</evidence>
<dbReference type="GO" id="GO:0015035">
    <property type="term" value="F:protein-disulfide reductase activity"/>
    <property type="evidence" value="ECO:0007669"/>
    <property type="project" value="TreeGrafter"/>
</dbReference>
<keyword evidence="10" id="KW-1185">Reference proteome</keyword>
<evidence type="ECO:0000256" key="4">
    <source>
        <dbReference type="ARBA" id="ARBA00022989"/>
    </source>
</evidence>
<dbReference type="InterPro" id="IPR036249">
    <property type="entry name" value="Thioredoxin-like_sf"/>
</dbReference>
<feature type="domain" description="Cytochrome C biogenesis protein transmembrane" evidence="8">
    <location>
        <begin position="55"/>
        <end position="262"/>
    </location>
</feature>
<keyword evidence="2 7" id="KW-0812">Transmembrane</keyword>
<comment type="subcellular location">
    <subcellularLocation>
        <location evidence="1">Membrane</location>
        <topology evidence="1">Multi-pass membrane protein</topology>
    </subcellularLocation>
</comment>
<dbReference type="EMBL" id="CP029077">
    <property type="protein sequence ID" value="QED23711.1"/>
    <property type="molecule type" value="Genomic_DNA"/>
</dbReference>
<evidence type="ECO:0000313" key="10">
    <source>
        <dbReference type="Proteomes" id="UP000321934"/>
    </source>
</evidence>
<dbReference type="Gene3D" id="3.40.30.10">
    <property type="entry name" value="Glutaredoxin"/>
    <property type="match status" value="1"/>
</dbReference>
<accession>A0A5B8XI58</accession>
<dbReference type="RefSeq" id="WP_146821007.1">
    <property type="nucleotide sequence ID" value="NZ_CP029077.1"/>
</dbReference>
<gene>
    <name evidence="9" type="ORF">Deia_00924</name>
</gene>
<evidence type="ECO:0000256" key="6">
    <source>
        <dbReference type="ARBA" id="ARBA00023284"/>
    </source>
</evidence>
<dbReference type="PROSITE" id="PS00194">
    <property type="entry name" value="THIOREDOXIN_1"/>
    <property type="match status" value="1"/>
</dbReference>
<dbReference type="InterPro" id="IPR003834">
    <property type="entry name" value="Cyt_c_assmbl_TM_dom"/>
</dbReference>
<keyword evidence="3" id="KW-0201">Cytochrome c-type biogenesis</keyword>
<organism evidence="9 10">
    <name type="scientific">Candidatus Deianiraea vastatrix</name>
    <dbReference type="NCBI Taxonomy" id="2163644"/>
    <lineage>
        <taxon>Bacteria</taxon>
        <taxon>Pseudomonadati</taxon>
        <taxon>Pseudomonadota</taxon>
        <taxon>Alphaproteobacteria</taxon>
        <taxon>Rickettsiales</taxon>
        <taxon>Candidatus Deianiraeaceae</taxon>
        <taxon>Candidatus Deianiraea</taxon>
    </lineage>
</organism>
<feature type="transmembrane region" description="Helical" evidence="7">
    <location>
        <begin position="245"/>
        <end position="264"/>
    </location>
</feature>
<evidence type="ECO:0000259" key="8">
    <source>
        <dbReference type="Pfam" id="PF02683"/>
    </source>
</evidence>
<proteinExistence type="predicted"/>
<dbReference type="GO" id="GO:0045454">
    <property type="term" value="P:cell redox homeostasis"/>
    <property type="evidence" value="ECO:0007669"/>
    <property type="project" value="TreeGrafter"/>
</dbReference>
<keyword evidence="6" id="KW-0676">Redox-active center</keyword>
<reference evidence="9 10" key="1">
    <citation type="journal article" date="2019" name="ISME J.">
        <title>Deianiraea, an extracellular bacterium associated with the ciliate Paramecium, suggests an alternative scenario for the evolution of Rickettsiales.</title>
        <authorList>
            <person name="Castelli M."/>
            <person name="Sabaneyeva E."/>
            <person name="Lanzoni O."/>
            <person name="Lebedeva N."/>
            <person name="Floriano A.M."/>
            <person name="Gaiarsa S."/>
            <person name="Benken K."/>
            <person name="Modeo L."/>
            <person name="Bandi C."/>
            <person name="Potekhin A."/>
            <person name="Sassera D."/>
            <person name="Petroni G."/>
        </authorList>
    </citation>
    <scope>NUCLEOTIDE SEQUENCE [LARGE SCALE GENOMIC DNA]</scope>
    <source>
        <strain evidence="9">CyL4-1</strain>
    </source>
</reference>
<evidence type="ECO:0000256" key="3">
    <source>
        <dbReference type="ARBA" id="ARBA00022748"/>
    </source>
</evidence>
<keyword evidence="4 7" id="KW-1133">Transmembrane helix</keyword>
<name>A0A5B8XI58_9RICK</name>
<feature type="transmembrane region" description="Helical" evidence="7">
    <location>
        <begin position="299"/>
        <end position="320"/>
    </location>
</feature>
<dbReference type="Pfam" id="PF13899">
    <property type="entry name" value="Thioredoxin_7"/>
    <property type="match status" value="1"/>
</dbReference>